<feature type="compositionally biased region" description="Acidic residues" evidence="8">
    <location>
        <begin position="175"/>
        <end position="198"/>
    </location>
</feature>
<evidence type="ECO:0000256" key="1">
    <source>
        <dbReference type="ARBA" id="ARBA00012552"/>
    </source>
</evidence>
<gene>
    <name evidence="12" type="ORF">BCR33DRAFT_716473</name>
</gene>
<dbReference type="Gene3D" id="1.20.120.1080">
    <property type="match status" value="1"/>
</dbReference>
<dbReference type="FunFam" id="1.20.120.1080:FF:000002">
    <property type="entry name" value="Putative ATP-dependent RNA helicase DHX36"/>
    <property type="match status" value="1"/>
</dbReference>
<feature type="domain" description="RWD" evidence="9">
    <location>
        <begin position="285"/>
        <end position="388"/>
    </location>
</feature>
<evidence type="ECO:0000256" key="7">
    <source>
        <dbReference type="ARBA" id="ARBA00060772"/>
    </source>
</evidence>
<dbReference type="InterPro" id="IPR059023">
    <property type="entry name" value="RNA_hel_CTD"/>
</dbReference>
<reference evidence="12 13" key="1">
    <citation type="submission" date="2016-07" db="EMBL/GenBank/DDBJ databases">
        <title>Pervasive Adenine N6-methylation of Active Genes in Fungi.</title>
        <authorList>
            <consortium name="DOE Joint Genome Institute"/>
            <person name="Mondo S.J."/>
            <person name="Dannebaum R.O."/>
            <person name="Kuo R.C."/>
            <person name="Labutti K."/>
            <person name="Haridas S."/>
            <person name="Kuo A."/>
            <person name="Salamov A."/>
            <person name="Ahrendt S.R."/>
            <person name="Lipzen A."/>
            <person name="Sullivan W."/>
            <person name="Andreopoulos W.B."/>
            <person name="Clum A."/>
            <person name="Lindquist E."/>
            <person name="Daum C."/>
            <person name="Ramamoorthy G.K."/>
            <person name="Gryganskyi A."/>
            <person name="Culley D."/>
            <person name="Magnuson J.K."/>
            <person name="James T.Y."/>
            <person name="O'Malley M.A."/>
            <person name="Stajich J.E."/>
            <person name="Spatafora J.W."/>
            <person name="Visel A."/>
            <person name="Grigoriev I.V."/>
        </authorList>
    </citation>
    <scope>NUCLEOTIDE SEQUENCE [LARGE SCALE GENOMIC DNA]</scope>
    <source>
        <strain evidence="12 13">JEL800</strain>
    </source>
</reference>
<proteinExistence type="inferred from homology"/>
<keyword evidence="13" id="KW-1185">Reference proteome</keyword>
<dbReference type="Pfam" id="PF21010">
    <property type="entry name" value="HA2_C"/>
    <property type="match status" value="1"/>
</dbReference>
<dbReference type="OrthoDB" id="5600252at2759"/>
<feature type="region of interest" description="Disordered" evidence="8">
    <location>
        <begin position="480"/>
        <end position="523"/>
    </location>
</feature>
<dbReference type="InterPro" id="IPR002464">
    <property type="entry name" value="DNA/RNA_helicase_DEAH_CS"/>
</dbReference>
<feature type="domain" description="Helicase ATP-binding" evidence="10">
    <location>
        <begin position="575"/>
        <end position="748"/>
    </location>
</feature>
<dbReference type="Pfam" id="PF05773">
    <property type="entry name" value="RWD"/>
    <property type="match status" value="1"/>
</dbReference>
<keyword evidence="2" id="KW-0547">Nucleotide-binding</keyword>
<dbReference type="CDD" id="cd18791">
    <property type="entry name" value="SF2_C_RHA"/>
    <property type="match status" value="1"/>
</dbReference>
<dbReference type="Pfam" id="PF00270">
    <property type="entry name" value="DEAD"/>
    <property type="match status" value="1"/>
</dbReference>
<dbReference type="Gene3D" id="3.40.50.300">
    <property type="entry name" value="P-loop containing nucleotide triphosphate hydrolases"/>
    <property type="match status" value="2"/>
</dbReference>
<dbReference type="Pfam" id="PF00271">
    <property type="entry name" value="Helicase_C"/>
    <property type="match status" value="1"/>
</dbReference>
<dbReference type="PROSITE" id="PS00690">
    <property type="entry name" value="DEAH_ATP_HELICASE"/>
    <property type="match status" value="1"/>
</dbReference>
<sequence>MGPNRQPRGKKKGGSSKPTKGRRDNERKAKEDPTDKKAKRAERDAKRKNFQAKLDKLKEGLPRLQLDRNTINRLAHILDKYEKAKRQFGWTSKKKKRRRRRRAELELLARLDQMDYYDDFDDNDAKLLARLNLIDLDDDSDSDDSEDDSDDDSEDEDSLDAEVVQDFMENMDSDEDYDYEDEEEEHEGDAFGNEDDYPEPPSELTESTLSASASEGVAFKDLMWLQSLGYPQSRAVAALKATQSPVQALRHIYSQALKYEPSVHAIHTLLVFGQTRDGMHMMRAEEASVLESMFGQDFEIVNDTLWYIYLTAAIPASFLSKYTTKKLGEESLYPYEAPVVVFQDETGRLPTRYSVALSMAMQAKTREWIGSSMVFELVSWLQDPDEVADILSNPPRDYLKMVEDDGSLSRVSSAPVVKKDVGGSRSSGPVPKYHELKNGVGVAVTLKQDQGTGRTVNGFVQEVLTNGNHPRGIKVRMKDANDRQTALQDSKSSGKSVQKNVLLKSRSSLDSTMTSRSPSPTRVVASIQRASKTFKSRIPEAQLGKANQEVLDAFKKQQNTAAYGLPAFALRETVLKAVRENRVTIISGETGCGKSTQVPQFILDDAILSSRGAVTKILVTQPRRISALGLADRVSSERGESVGASVGYHIRLEHKMTDATKILFCTTGILLRRLEENPADGDTSGIDDVSHIIVDEVHERSLDSDFLLMVLKDLLNVRKDLKIVLMSATLNAALFADYYGGAPTVHIPGRTFPVHALYLEDVLAKVKYMPIDKDLVRKNGFPKKVEEKGKENGSGRGKPVEFKGRGGAKILYEEDRDDFNSDLELQESGAKSFLAMDPNKIQYPLIEILVAGIVDKLLGGSARATVPGAAPPPSPGHDANRGGRGGFRGGRGGRGGGRGGFATSQGHQQQPSGDLYYSGTNTSGEQAPNRGVLIFLPGFAEIATLHELLLQNPKIRAGLRMESFGFQSTTDGAIKVVIATNVAETSITIDDVVFVIDAGKMKQTQFDAMKGMASLEECWVSQANATQRRGRAGRVQEGTSPEIHRTPLEQICLRIKILPFLNGPIARVLSKVVEPPQPSAVQAAIASLRVLQALTKNEELTPLGFHLGRLPVDVRIGKLILFGSIFGCLDSVLTIASAMSVKSPFVAPFEKRHLADRKKLEFATGLSDHLTLLTAYNNWIAARRDGFPAERAFLYDNFLSGKTLTMIASVKRQLAEMLSDIGFVQVPIRAKEMERRGGRMSDGVADALGEIGAGRRGDDQELIKGILVTALYPNVIKIEAPRSGGGGGKEPSAQALKLTVKGGDPVFIHPTLWYNWKVGRYPSQFLMFHEKVKTSKVYIRDCSCVSPFALAFFGGKLTWDKRQRLLNLDDGWIRFAAVHKEAAIIEATRTAFDELLQMKIESPELDVSTTDLVKEIVQLVTRKGV</sequence>
<evidence type="ECO:0000256" key="8">
    <source>
        <dbReference type="SAM" id="MobiDB-lite"/>
    </source>
</evidence>
<keyword evidence="6" id="KW-0694">RNA-binding</keyword>
<evidence type="ECO:0000259" key="9">
    <source>
        <dbReference type="PROSITE" id="PS50908"/>
    </source>
</evidence>
<protein>
    <recommendedName>
        <fullName evidence="1">RNA helicase</fullName>
        <ecNumber evidence="1">3.6.4.13</ecNumber>
    </recommendedName>
</protein>
<dbReference type="Pfam" id="PF09962">
    <property type="entry name" value="DUF2196"/>
    <property type="match status" value="1"/>
</dbReference>
<feature type="domain" description="Helicase C-terminal" evidence="11">
    <location>
        <begin position="914"/>
        <end position="1069"/>
    </location>
</feature>
<feature type="compositionally biased region" description="Polar residues" evidence="8">
    <location>
        <begin position="483"/>
        <end position="510"/>
    </location>
</feature>
<dbReference type="InterPro" id="IPR011545">
    <property type="entry name" value="DEAD/DEAH_box_helicase_dom"/>
</dbReference>
<organism evidence="12 13">
    <name type="scientific">Rhizoclosmatium globosum</name>
    <dbReference type="NCBI Taxonomy" id="329046"/>
    <lineage>
        <taxon>Eukaryota</taxon>
        <taxon>Fungi</taxon>
        <taxon>Fungi incertae sedis</taxon>
        <taxon>Chytridiomycota</taxon>
        <taxon>Chytridiomycota incertae sedis</taxon>
        <taxon>Chytridiomycetes</taxon>
        <taxon>Chytridiales</taxon>
        <taxon>Chytriomycetaceae</taxon>
        <taxon>Rhizoclosmatium</taxon>
    </lineage>
</organism>
<evidence type="ECO:0000256" key="6">
    <source>
        <dbReference type="ARBA" id="ARBA00022884"/>
    </source>
</evidence>
<dbReference type="GO" id="GO:0003723">
    <property type="term" value="F:RNA binding"/>
    <property type="evidence" value="ECO:0007669"/>
    <property type="project" value="UniProtKB-KW"/>
</dbReference>
<dbReference type="InterPro" id="IPR048333">
    <property type="entry name" value="HA2_WH"/>
</dbReference>
<dbReference type="InterPro" id="IPR027417">
    <property type="entry name" value="P-loop_NTPase"/>
</dbReference>
<feature type="region of interest" description="Disordered" evidence="8">
    <location>
        <begin position="136"/>
        <end position="163"/>
    </location>
</feature>
<keyword evidence="4" id="KW-0347">Helicase</keyword>
<dbReference type="InterPro" id="IPR001650">
    <property type="entry name" value="Helicase_C-like"/>
</dbReference>
<dbReference type="FunFam" id="3.40.50.300:FF:000526">
    <property type="entry name" value="DExH-box ATP-dependent RNA helicase DExH3"/>
    <property type="match status" value="1"/>
</dbReference>
<dbReference type="SMART" id="SM00487">
    <property type="entry name" value="DEXDc"/>
    <property type="match status" value="1"/>
</dbReference>
<feature type="compositionally biased region" description="Acidic residues" evidence="8">
    <location>
        <begin position="136"/>
        <end position="160"/>
    </location>
</feature>
<dbReference type="EC" id="3.6.4.13" evidence="1"/>
<dbReference type="InterPro" id="IPR007502">
    <property type="entry name" value="Helicase-assoc_dom"/>
</dbReference>
<dbReference type="PANTHER" id="PTHR18934">
    <property type="entry name" value="ATP-DEPENDENT RNA HELICASE"/>
    <property type="match status" value="1"/>
</dbReference>
<dbReference type="PANTHER" id="PTHR18934:SF145">
    <property type="entry name" value="ATP-DEPENDENT RNA HELICASE DHX57-RELATED"/>
    <property type="match status" value="1"/>
</dbReference>
<comment type="similarity">
    <text evidence="7">Belongs to the DExH box helicase family.</text>
</comment>
<dbReference type="Proteomes" id="UP000193642">
    <property type="component" value="Unassembled WGS sequence"/>
</dbReference>
<feature type="region of interest" description="Disordered" evidence="8">
    <location>
        <begin position="175"/>
        <end position="211"/>
    </location>
</feature>
<dbReference type="EMBL" id="MCGO01000020">
    <property type="protein sequence ID" value="ORY45130.1"/>
    <property type="molecule type" value="Genomic_DNA"/>
</dbReference>
<dbReference type="GO" id="GO:1990904">
    <property type="term" value="C:ribonucleoprotein complex"/>
    <property type="evidence" value="ECO:0007669"/>
    <property type="project" value="UniProtKB-ARBA"/>
</dbReference>
<feature type="compositionally biased region" description="Gly residues" evidence="8">
    <location>
        <begin position="882"/>
        <end position="900"/>
    </location>
</feature>
<evidence type="ECO:0000256" key="2">
    <source>
        <dbReference type="ARBA" id="ARBA00022741"/>
    </source>
</evidence>
<dbReference type="Pfam" id="PF26026">
    <property type="entry name" value="RNA_hel_CTD"/>
    <property type="match status" value="1"/>
</dbReference>
<dbReference type="PROSITE" id="PS50908">
    <property type="entry name" value="RWD"/>
    <property type="match status" value="1"/>
</dbReference>
<keyword evidence="3 12" id="KW-0378">Hydrolase</keyword>
<feature type="compositionally biased region" description="Low complexity" evidence="8">
    <location>
        <begin position="511"/>
        <end position="522"/>
    </location>
</feature>
<evidence type="ECO:0000259" key="11">
    <source>
        <dbReference type="PROSITE" id="PS51194"/>
    </source>
</evidence>
<dbReference type="SMART" id="SM00490">
    <property type="entry name" value="HELICc"/>
    <property type="match status" value="1"/>
</dbReference>
<evidence type="ECO:0000256" key="5">
    <source>
        <dbReference type="ARBA" id="ARBA00022840"/>
    </source>
</evidence>
<dbReference type="InterPro" id="IPR011709">
    <property type="entry name" value="DEAD-box_helicase_OB_fold"/>
</dbReference>
<name>A0A1Y2CDJ2_9FUNG</name>
<dbReference type="SUPFAM" id="SSF54495">
    <property type="entry name" value="UBC-like"/>
    <property type="match status" value="1"/>
</dbReference>
<feature type="region of interest" description="Disordered" evidence="8">
    <location>
        <begin position="1"/>
        <end position="49"/>
    </location>
</feature>
<feature type="region of interest" description="Disordered" evidence="8">
    <location>
        <begin position="865"/>
        <end position="923"/>
    </location>
</feature>
<keyword evidence="5" id="KW-0067">ATP-binding</keyword>
<evidence type="ECO:0000259" key="10">
    <source>
        <dbReference type="PROSITE" id="PS51192"/>
    </source>
</evidence>
<dbReference type="Pfam" id="PF04408">
    <property type="entry name" value="WHD_HA2"/>
    <property type="match status" value="1"/>
</dbReference>
<dbReference type="SMART" id="SM00847">
    <property type="entry name" value="HA2"/>
    <property type="match status" value="1"/>
</dbReference>
<feature type="compositionally biased region" description="Polar residues" evidence="8">
    <location>
        <begin position="902"/>
        <end position="923"/>
    </location>
</feature>
<accession>A0A1Y2CDJ2</accession>
<dbReference type="InterPro" id="IPR016135">
    <property type="entry name" value="UBQ-conjugating_enzyme/RWD"/>
</dbReference>
<dbReference type="CDD" id="cd17917">
    <property type="entry name" value="DEXHc_RHA-like"/>
    <property type="match status" value="1"/>
</dbReference>
<dbReference type="PROSITE" id="PS51194">
    <property type="entry name" value="HELICASE_CTER"/>
    <property type="match status" value="1"/>
</dbReference>
<dbReference type="STRING" id="329046.A0A1Y2CDJ2"/>
<dbReference type="GO" id="GO:0003724">
    <property type="term" value="F:RNA helicase activity"/>
    <property type="evidence" value="ECO:0007669"/>
    <property type="project" value="UniProtKB-EC"/>
</dbReference>
<evidence type="ECO:0000256" key="3">
    <source>
        <dbReference type="ARBA" id="ARBA00022801"/>
    </source>
</evidence>
<evidence type="ECO:0000256" key="4">
    <source>
        <dbReference type="ARBA" id="ARBA00022806"/>
    </source>
</evidence>
<feature type="compositionally biased region" description="Basic and acidic residues" evidence="8">
    <location>
        <begin position="21"/>
        <end position="49"/>
    </location>
</feature>
<comment type="caution">
    <text evidence="12">The sequence shown here is derived from an EMBL/GenBank/DDBJ whole genome shotgun (WGS) entry which is preliminary data.</text>
</comment>
<dbReference type="SUPFAM" id="SSF52540">
    <property type="entry name" value="P-loop containing nucleoside triphosphate hydrolases"/>
    <property type="match status" value="2"/>
</dbReference>
<evidence type="ECO:0000313" key="13">
    <source>
        <dbReference type="Proteomes" id="UP000193642"/>
    </source>
</evidence>
<dbReference type="GO" id="GO:0016787">
    <property type="term" value="F:hydrolase activity"/>
    <property type="evidence" value="ECO:0007669"/>
    <property type="project" value="UniProtKB-KW"/>
</dbReference>
<dbReference type="Gene3D" id="3.10.110.10">
    <property type="entry name" value="Ubiquitin Conjugating Enzyme"/>
    <property type="match status" value="1"/>
</dbReference>
<dbReference type="PROSITE" id="PS51192">
    <property type="entry name" value="HELICASE_ATP_BIND_1"/>
    <property type="match status" value="1"/>
</dbReference>
<dbReference type="InterPro" id="IPR006575">
    <property type="entry name" value="RWD_dom"/>
</dbReference>
<dbReference type="Pfam" id="PF07717">
    <property type="entry name" value="OB_NTP_bind"/>
    <property type="match status" value="1"/>
</dbReference>
<dbReference type="InterPro" id="IPR014001">
    <property type="entry name" value="Helicase_ATP-bd"/>
</dbReference>
<dbReference type="GO" id="GO:0005524">
    <property type="term" value="F:ATP binding"/>
    <property type="evidence" value="ECO:0007669"/>
    <property type="project" value="UniProtKB-KW"/>
</dbReference>
<dbReference type="InterPro" id="IPR019240">
    <property type="entry name" value="DUF2196"/>
</dbReference>
<evidence type="ECO:0000313" key="12">
    <source>
        <dbReference type="EMBL" id="ORY45130.1"/>
    </source>
</evidence>